<dbReference type="RefSeq" id="WP_084056576.1">
    <property type="nucleotide sequence ID" value="NZ_FWXF01000003.1"/>
</dbReference>
<feature type="active site" description="Proton acceptor" evidence="8">
    <location>
        <position position="215"/>
    </location>
</feature>
<dbReference type="InterPro" id="IPR001653">
    <property type="entry name" value="DAP_epimerase_DapF"/>
</dbReference>
<feature type="binding site" evidence="8">
    <location>
        <position position="14"/>
    </location>
    <ligand>
        <name>substrate</name>
    </ligand>
</feature>
<dbReference type="Gene3D" id="3.10.310.10">
    <property type="entry name" value="Diaminopimelate Epimerase, Chain A, domain 1"/>
    <property type="match status" value="2"/>
</dbReference>
<dbReference type="OrthoDB" id="9805408at2"/>
<evidence type="ECO:0000256" key="2">
    <source>
        <dbReference type="ARBA" id="ARBA00010219"/>
    </source>
</evidence>
<feature type="active site" description="Proton donor" evidence="8">
    <location>
        <position position="78"/>
    </location>
</feature>
<dbReference type="GO" id="GO:0005829">
    <property type="term" value="C:cytosol"/>
    <property type="evidence" value="ECO:0007669"/>
    <property type="project" value="TreeGrafter"/>
</dbReference>
<evidence type="ECO:0000256" key="6">
    <source>
        <dbReference type="ARBA" id="ARBA00023235"/>
    </source>
</evidence>
<comment type="function">
    <text evidence="8">Catalyzes the stereoinversion of LL-2,6-diaminopimelate (L,L-DAP) to meso-diaminopimelate (meso-DAP), a precursor of L-lysine and an essential component of the bacterial peptidoglycan.</text>
</comment>
<feature type="binding site" evidence="8">
    <location>
        <begin position="205"/>
        <end position="206"/>
    </location>
    <ligand>
        <name>substrate</name>
    </ligand>
</feature>
<proteinExistence type="inferred from homology"/>
<dbReference type="PANTHER" id="PTHR31689:SF0">
    <property type="entry name" value="DIAMINOPIMELATE EPIMERASE"/>
    <property type="match status" value="1"/>
</dbReference>
<dbReference type="PROSITE" id="PS01326">
    <property type="entry name" value="DAP_EPIMERASE"/>
    <property type="match status" value="1"/>
</dbReference>
<evidence type="ECO:0000256" key="1">
    <source>
        <dbReference type="ARBA" id="ARBA00005196"/>
    </source>
</evidence>
<organism evidence="10 11">
    <name type="scientific">Desulfacinum hydrothermale DSM 13146</name>
    <dbReference type="NCBI Taxonomy" id="1121390"/>
    <lineage>
        <taxon>Bacteria</taxon>
        <taxon>Pseudomonadati</taxon>
        <taxon>Thermodesulfobacteriota</taxon>
        <taxon>Syntrophobacteria</taxon>
        <taxon>Syntrophobacterales</taxon>
        <taxon>Syntrophobacteraceae</taxon>
        <taxon>Desulfacinum</taxon>
    </lineage>
</organism>
<evidence type="ECO:0000256" key="9">
    <source>
        <dbReference type="PROSITE-ProRule" id="PRU10125"/>
    </source>
</evidence>
<evidence type="ECO:0000256" key="4">
    <source>
        <dbReference type="ARBA" id="ARBA00022605"/>
    </source>
</evidence>
<keyword evidence="11" id="KW-1185">Reference proteome</keyword>
<name>A0A1W1X9F9_9BACT</name>
<feature type="site" description="Could be important to modulate the pK values of the two catalytic cysteine residues" evidence="8">
    <location>
        <position position="152"/>
    </location>
</feature>
<dbReference type="UniPathway" id="UPA00034">
    <property type="reaction ID" value="UER00025"/>
</dbReference>
<accession>A0A1W1X9F9</accession>
<reference evidence="10 11" key="1">
    <citation type="submission" date="2017-04" db="EMBL/GenBank/DDBJ databases">
        <authorList>
            <person name="Afonso C.L."/>
            <person name="Miller P.J."/>
            <person name="Scott M.A."/>
            <person name="Spackman E."/>
            <person name="Goraichik I."/>
            <person name="Dimitrov K.M."/>
            <person name="Suarez D.L."/>
            <person name="Swayne D.E."/>
        </authorList>
    </citation>
    <scope>NUCLEOTIDE SEQUENCE [LARGE SCALE GENOMIC DNA]</scope>
    <source>
        <strain evidence="10 11">DSM 13146</strain>
    </source>
</reference>
<comment type="similarity">
    <text evidence="2 8">Belongs to the diaminopimelate epimerase family.</text>
</comment>
<feature type="binding site" evidence="8">
    <location>
        <position position="187"/>
    </location>
    <ligand>
        <name>substrate</name>
    </ligand>
</feature>
<comment type="caution">
    <text evidence="8">Lacks conserved residue(s) required for the propagation of feature annotation.</text>
</comment>
<dbReference type="Pfam" id="PF01678">
    <property type="entry name" value="DAP_epimerase"/>
    <property type="match status" value="2"/>
</dbReference>
<keyword evidence="5 8" id="KW-0457">Lysine biosynthesis</keyword>
<dbReference type="GO" id="GO:0008837">
    <property type="term" value="F:diaminopimelate epimerase activity"/>
    <property type="evidence" value="ECO:0007669"/>
    <property type="project" value="UniProtKB-UniRule"/>
</dbReference>
<sequence>MEPILFYKMTGSGNDFVVIDNRSGSFCADAPKCRDFVVQVCRRKLSVGADGVIFIENDPECDFRWRFFNADGSEAEMCGNGARCAARFAFLTGIVTERDLRFRTLAGIIRAHVDGRRVKVQMTDPFDFQGAIPLEAAGRSVTVDFINTGVPHAVCFLPQEPELEQLDVAGMGRAVRYHERFQPAGTNANFVAVLGRDRLRIRTYERGVEDETLACGTGSIAAALTAHERGLVDVPVRVVTQGGETLTIHFDRMGPGEYRNVFLEGEARVAYEGRLWQETL</sequence>
<evidence type="ECO:0000256" key="3">
    <source>
        <dbReference type="ARBA" id="ARBA00013080"/>
    </source>
</evidence>
<evidence type="ECO:0000313" key="10">
    <source>
        <dbReference type="EMBL" id="SMC20151.1"/>
    </source>
</evidence>
<keyword evidence="4 8" id="KW-0028">Amino-acid biosynthesis</keyword>
<dbReference type="AlphaFoldDB" id="A0A1W1X9F9"/>
<protein>
    <recommendedName>
        <fullName evidence="3 8">Diaminopimelate epimerase</fullName>
        <shortName evidence="8">DAP epimerase</shortName>
        <ecNumber evidence="3 8">5.1.1.7</ecNumber>
    </recommendedName>
    <alternativeName>
        <fullName evidence="8">PLP-independent amino acid racemase</fullName>
    </alternativeName>
</protein>
<feature type="binding site" evidence="8">
    <location>
        <begin position="79"/>
        <end position="80"/>
    </location>
    <ligand>
        <name>substrate</name>
    </ligand>
</feature>
<dbReference type="HAMAP" id="MF_00197">
    <property type="entry name" value="DAP_epimerase"/>
    <property type="match status" value="1"/>
</dbReference>
<dbReference type="STRING" id="1121390.SAMN02746041_00833"/>
<dbReference type="SUPFAM" id="SSF54506">
    <property type="entry name" value="Diaminopimelate epimerase-like"/>
    <property type="match status" value="2"/>
</dbReference>
<dbReference type="GO" id="GO:0009089">
    <property type="term" value="P:lysine biosynthetic process via diaminopimelate"/>
    <property type="evidence" value="ECO:0007669"/>
    <property type="project" value="UniProtKB-UniRule"/>
</dbReference>
<keyword evidence="6 8" id="KW-0413">Isomerase</keyword>
<feature type="site" description="Could be important to modulate the pK values of the two catalytic cysteine residues" evidence="8">
    <location>
        <position position="205"/>
    </location>
</feature>
<comment type="subcellular location">
    <subcellularLocation>
        <location evidence="8">Cytoplasm</location>
    </subcellularLocation>
</comment>
<feature type="binding site" evidence="8">
    <location>
        <begin position="216"/>
        <end position="217"/>
    </location>
    <ligand>
        <name>substrate</name>
    </ligand>
</feature>
<dbReference type="PANTHER" id="PTHR31689">
    <property type="entry name" value="DIAMINOPIMELATE EPIMERASE, CHLOROPLASTIC"/>
    <property type="match status" value="1"/>
</dbReference>
<keyword evidence="8" id="KW-0963">Cytoplasm</keyword>
<feature type="binding site" evidence="8">
    <location>
        <position position="69"/>
    </location>
    <ligand>
        <name>substrate</name>
    </ligand>
</feature>
<dbReference type="NCBIfam" id="TIGR00652">
    <property type="entry name" value="DapF"/>
    <property type="match status" value="1"/>
</dbReference>
<evidence type="ECO:0000256" key="7">
    <source>
        <dbReference type="ARBA" id="ARBA00051712"/>
    </source>
</evidence>
<dbReference type="Proteomes" id="UP000192783">
    <property type="component" value="Unassembled WGS sequence"/>
</dbReference>
<comment type="catalytic activity">
    <reaction evidence="7 8">
        <text>(2S,6S)-2,6-diaminopimelate = meso-2,6-diaminopimelate</text>
        <dbReference type="Rhea" id="RHEA:15393"/>
        <dbReference type="ChEBI" id="CHEBI:57609"/>
        <dbReference type="ChEBI" id="CHEBI:57791"/>
        <dbReference type="EC" id="5.1.1.7"/>
    </reaction>
</comment>
<evidence type="ECO:0000313" key="11">
    <source>
        <dbReference type="Proteomes" id="UP000192783"/>
    </source>
</evidence>
<gene>
    <name evidence="8" type="primary">dapF</name>
    <name evidence="10" type="ORF">SAMN02746041_00833</name>
</gene>
<comment type="subunit">
    <text evidence="8">Homodimer.</text>
</comment>
<dbReference type="EMBL" id="FWXF01000003">
    <property type="protein sequence ID" value="SMC20151.1"/>
    <property type="molecule type" value="Genomic_DNA"/>
</dbReference>
<evidence type="ECO:0000256" key="8">
    <source>
        <dbReference type="HAMAP-Rule" id="MF_00197"/>
    </source>
</evidence>
<evidence type="ECO:0000256" key="5">
    <source>
        <dbReference type="ARBA" id="ARBA00023154"/>
    </source>
</evidence>
<feature type="active site" evidence="9">
    <location>
        <position position="78"/>
    </location>
</feature>
<comment type="pathway">
    <text evidence="1 8">Amino-acid biosynthesis; L-lysine biosynthesis via DAP pathway; DL-2,6-diaminopimelate from LL-2,6-diaminopimelate: step 1/1.</text>
</comment>
<dbReference type="EC" id="5.1.1.7" evidence="3 8"/>
<dbReference type="InterPro" id="IPR018510">
    <property type="entry name" value="DAP_epimerase_AS"/>
</dbReference>